<keyword evidence="4 8" id="KW-0808">Transferase</keyword>
<dbReference type="InterPro" id="IPR010970">
    <property type="entry name" value="Cys_dSase_SufS"/>
</dbReference>
<dbReference type="CDD" id="cd06453">
    <property type="entry name" value="SufS_like"/>
    <property type="match status" value="1"/>
</dbReference>
<evidence type="ECO:0000256" key="5">
    <source>
        <dbReference type="ARBA" id="ARBA00022898"/>
    </source>
</evidence>
<comment type="similarity">
    <text evidence="2">Belongs to the class-V pyridoxal-phosphate-dependent aminotransferase family. Csd subfamily.</text>
</comment>
<organism evidence="8 9">
    <name type="scientific">Solirubrobacter ginsenosidimutans</name>
    <dbReference type="NCBI Taxonomy" id="490573"/>
    <lineage>
        <taxon>Bacteria</taxon>
        <taxon>Bacillati</taxon>
        <taxon>Actinomycetota</taxon>
        <taxon>Thermoleophilia</taxon>
        <taxon>Solirubrobacterales</taxon>
        <taxon>Solirubrobacteraceae</taxon>
        <taxon>Solirubrobacter</taxon>
    </lineage>
</organism>
<evidence type="ECO:0000313" key="8">
    <source>
        <dbReference type="EMBL" id="MDA0162446.1"/>
    </source>
</evidence>
<dbReference type="Gene3D" id="3.40.640.10">
    <property type="entry name" value="Type I PLP-dependent aspartate aminotransferase-like (Major domain)"/>
    <property type="match status" value="1"/>
</dbReference>
<dbReference type="InterPro" id="IPR000192">
    <property type="entry name" value="Aminotrans_V_dom"/>
</dbReference>
<dbReference type="GO" id="GO:0030170">
    <property type="term" value="F:pyridoxal phosphate binding"/>
    <property type="evidence" value="ECO:0007669"/>
    <property type="project" value="InterPro"/>
</dbReference>
<sequence>MSLAIPTSSEFPTLSREGLVYLDTAATSQTVRPALEAMDRYYETYRASIHRGIYDIASEATDAYEAARDKVAGFTNSTPGETIFTKNVTEAINLVAYTWGRANVGADDLVVTTQMEHHSNIVPWQILGSRLAYVPVTDEGLLDLDALDALLAQGPKLVAVGHISNVLGTINPIAEIVARAHAAGALVLVDGAQAVPSMPVDVRELGADFYAWTGHKAYGPTGIGVLHGRRELLETMPPFLGGGHMIARVGEFESTWAEPPAKFEAGTMPIAEAIGLGAAVDWLTEVGMDAVREHGRDVTAYALERLSEVEGLSIHGTTDTDRRGSLVSFAIEGIHPHDVAEILGRGGVCVRAGHHCAQPLMRRLGSPASTRASVAIHNTTEDIDALIAGLGKVQEVFA</sequence>
<dbReference type="InterPro" id="IPR015424">
    <property type="entry name" value="PyrdxlP-dep_Trfase"/>
</dbReference>
<gene>
    <name evidence="8" type="ORF">OM076_19390</name>
</gene>
<evidence type="ECO:0000259" key="7">
    <source>
        <dbReference type="Pfam" id="PF00266"/>
    </source>
</evidence>
<evidence type="ECO:0000256" key="2">
    <source>
        <dbReference type="ARBA" id="ARBA00010447"/>
    </source>
</evidence>
<comment type="cofactor">
    <cofactor evidence="1">
        <name>pyridoxal 5'-phosphate</name>
        <dbReference type="ChEBI" id="CHEBI:597326"/>
    </cofactor>
</comment>
<name>A0A9X3MV23_9ACTN</name>
<dbReference type="GO" id="GO:0006534">
    <property type="term" value="P:cysteine metabolic process"/>
    <property type="evidence" value="ECO:0007669"/>
    <property type="project" value="InterPro"/>
</dbReference>
<evidence type="ECO:0000256" key="6">
    <source>
        <dbReference type="ARBA" id="ARBA00050776"/>
    </source>
</evidence>
<dbReference type="Pfam" id="PF00266">
    <property type="entry name" value="Aminotran_5"/>
    <property type="match status" value="1"/>
</dbReference>
<dbReference type="PANTHER" id="PTHR43586:SF8">
    <property type="entry name" value="CYSTEINE DESULFURASE 1, CHLOROPLASTIC"/>
    <property type="match status" value="1"/>
</dbReference>
<evidence type="ECO:0000313" key="9">
    <source>
        <dbReference type="Proteomes" id="UP001149140"/>
    </source>
</evidence>
<evidence type="ECO:0000256" key="1">
    <source>
        <dbReference type="ARBA" id="ARBA00001933"/>
    </source>
</evidence>
<comment type="caution">
    <text evidence="8">The sequence shown here is derived from an EMBL/GenBank/DDBJ whole genome shotgun (WGS) entry which is preliminary data.</text>
</comment>
<dbReference type="GO" id="GO:0031071">
    <property type="term" value="F:cysteine desulfurase activity"/>
    <property type="evidence" value="ECO:0007669"/>
    <property type="project" value="UniProtKB-EC"/>
</dbReference>
<dbReference type="PANTHER" id="PTHR43586">
    <property type="entry name" value="CYSTEINE DESULFURASE"/>
    <property type="match status" value="1"/>
</dbReference>
<reference evidence="8" key="1">
    <citation type="submission" date="2022-10" db="EMBL/GenBank/DDBJ databases">
        <title>The WGS of Solirubrobacter ginsenosidimutans DSM 21036.</title>
        <authorList>
            <person name="Jiang Z."/>
        </authorList>
    </citation>
    <scope>NUCLEOTIDE SEQUENCE</scope>
    <source>
        <strain evidence="8">DSM 21036</strain>
    </source>
</reference>
<dbReference type="SUPFAM" id="SSF53383">
    <property type="entry name" value="PLP-dependent transferases"/>
    <property type="match status" value="1"/>
</dbReference>
<dbReference type="InterPro" id="IPR015421">
    <property type="entry name" value="PyrdxlP-dep_Trfase_major"/>
</dbReference>
<accession>A0A9X3MV23</accession>
<evidence type="ECO:0000256" key="3">
    <source>
        <dbReference type="ARBA" id="ARBA00012239"/>
    </source>
</evidence>
<comment type="catalytic activity">
    <reaction evidence="6">
        <text>(sulfur carrier)-H + L-cysteine = (sulfur carrier)-SH + L-alanine</text>
        <dbReference type="Rhea" id="RHEA:43892"/>
        <dbReference type="Rhea" id="RHEA-COMP:14737"/>
        <dbReference type="Rhea" id="RHEA-COMP:14739"/>
        <dbReference type="ChEBI" id="CHEBI:29917"/>
        <dbReference type="ChEBI" id="CHEBI:35235"/>
        <dbReference type="ChEBI" id="CHEBI:57972"/>
        <dbReference type="ChEBI" id="CHEBI:64428"/>
        <dbReference type="EC" id="2.8.1.7"/>
    </reaction>
</comment>
<proteinExistence type="inferred from homology"/>
<feature type="domain" description="Aminotransferase class V" evidence="7">
    <location>
        <begin position="20"/>
        <end position="386"/>
    </location>
</feature>
<evidence type="ECO:0000256" key="4">
    <source>
        <dbReference type="ARBA" id="ARBA00022679"/>
    </source>
</evidence>
<dbReference type="EMBL" id="JAPDOD010000018">
    <property type="protein sequence ID" value="MDA0162446.1"/>
    <property type="molecule type" value="Genomic_DNA"/>
</dbReference>
<keyword evidence="5" id="KW-0663">Pyridoxal phosphate</keyword>
<dbReference type="Gene3D" id="3.90.1150.10">
    <property type="entry name" value="Aspartate Aminotransferase, domain 1"/>
    <property type="match status" value="1"/>
</dbReference>
<dbReference type="NCBIfam" id="TIGR01979">
    <property type="entry name" value="sufS"/>
    <property type="match status" value="1"/>
</dbReference>
<dbReference type="InterPro" id="IPR015422">
    <property type="entry name" value="PyrdxlP-dep_Trfase_small"/>
</dbReference>
<protein>
    <recommendedName>
        <fullName evidence="3">cysteine desulfurase</fullName>
        <ecNumber evidence="3">2.8.1.7</ecNumber>
    </recommendedName>
</protein>
<keyword evidence="9" id="KW-1185">Reference proteome</keyword>
<dbReference type="AlphaFoldDB" id="A0A9X3MV23"/>
<dbReference type="RefSeq" id="WP_270041686.1">
    <property type="nucleotide sequence ID" value="NZ_JAPDOD010000018.1"/>
</dbReference>
<dbReference type="Proteomes" id="UP001149140">
    <property type="component" value="Unassembled WGS sequence"/>
</dbReference>
<dbReference type="EC" id="2.8.1.7" evidence="3"/>